<protein>
    <submittedName>
        <fullName evidence="1">Uncharacterized protein</fullName>
    </submittedName>
</protein>
<reference evidence="1" key="1">
    <citation type="journal article" date="2014" name="Int. J. Syst. Evol. Microbiol.">
        <title>Complete genome sequence of Corynebacterium casei LMG S-19264T (=DSM 44701T), isolated from a smear-ripened cheese.</title>
        <authorList>
            <consortium name="US DOE Joint Genome Institute (JGI-PGF)"/>
            <person name="Walter F."/>
            <person name="Albersmeier A."/>
            <person name="Kalinowski J."/>
            <person name="Ruckert C."/>
        </authorList>
    </citation>
    <scope>NUCLEOTIDE SEQUENCE</scope>
    <source>
        <strain evidence="1">JCM 4391</strain>
    </source>
</reference>
<dbReference type="EMBL" id="BMTP01000001">
    <property type="protein sequence ID" value="GGU18123.1"/>
    <property type="molecule type" value="Genomic_DNA"/>
</dbReference>
<dbReference type="Proteomes" id="UP000636661">
    <property type="component" value="Unassembled WGS sequence"/>
</dbReference>
<keyword evidence="2" id="KW-1185">Reference proteome</keyword>
<accession>A0A918HTU4</accession>
<proteinExistence type="predicted"/>
<reference evidence="1" key="2">
    <citation type="submission" date="2020-09" db="EMBL/GenBank/DDBJ databases">
        <authorList>
            <person name="Sun Q."/>
            <person name="Ohkuma M."/>
        </authorList>
    </citation>
    <scope>NUCLEOTIDE SEQUENCE</scope>
    <source>
        <strain evidence="1">JCM 4391</strain>
    </source>
</reference>
<gene>
    <name evidence="1" type="ORF">GCM10010274_00440</name>
</gene>
<dbReference type="RefSeq" id="WP_189548332.1">
    <property type="nucleotide sequence ID" value="NZ_BMTP01000001.1"/>
</dbReference>
<dbReference type="AlphaFoldDB" id="A0A918HTU4"/>
<evidence type="ECO:0000313" key="2">
    <source>
        <dbReference type="Proteomes" id="UP000636661"/>
    </source>
</evidence>
<name>A0A918HTU4_9ACTN</name>
<sequence length="93" mass="10221">MTSRDELRLLPWSGPDGKPCFLSTDDDSSHLSRLADTLETTYLDQAAGVLHHAIELLGLPEPDPVDLRAVSADLMEALGQVLRIAESRGWRLP</sequence>
<evidence type="ECO:0000313" key="1">
    <source>
        <dbReference type="EMBL" id="GGU18123.1"/>
    </source>
</evidence>
<organism evidence="1 2">
    <name type="scientific">Streptomyces lavendofoliae</name>
    <dbReference type="NCBI Taxonomy" id="67314"/>
    <lineage>
        <taxon>Bacteria</taxon>
        <taxon>Bacillati</taxon>
        <taxon>Actinomycetota</taxon>
        <taxon>Actinomycetes</taxon>
        <taxon>Kitasatosporales</taxon>
        <taxon>Streptomycetaceae</taxon>
        <taxon>Streptomyces</taxon>
    </lineage>
</organism>
<comment type="caution">
    <text evidence="1">The sequence shown here is derived from an EMBL/GenBank/DDBJ whole genome shotgun (WGS) entry which is preliminary data.</text>
</comment>